<dbReference type="Gene3D" id="2.40.440.10">
    <property type="entry name" value="L,D-transpeptidase catalytic domain-like"/>
    <property type="match status" value="1"/>
</dbReference>
<dbReference type="InterPro" id="IPR050979">
    <property type="entry name" value="LD-transpeptidase"/>
</dbReference>
<evidence type="ECO:0000256" key="4">
    <source>
        <dbReference type="ARBA" id="ARBA00022984"/>
    </source>
</evidence>
<dbReference type="CDD" id="cd16913">
    <property type="entry name" value="YkuD_like"/>
    <property type="match status" value="1"/>
</dbReference>
<evidence type="ECO:0000256" key="5">
    <source>
        <dbReference type="ARBA" id="ARBA00023316"/>
    </source>
</evidence>
<evidence type="ECO:0000256" key="1">
    <source>
        <dbReference type="ARBA" id="ARBA00004752"/>
    </source>
</evidence>
<accession>A0ABS4HTV1</accession>
<dbReference type="PROSITE" id="PS50005">
    <property type="entry name" value="TPR"/>
    <property type="match status" value="1"/>
</dbReference>
<evidence type="ECO:0000256" key="8">
    <source>
        <dbReference type="SAM" id="Phobius"/>
    </source>
</evidence>
<gene>
    <name evidence="10" type="ORF">J2Z65_000869</name>
</gene>
<evidence type="ECO:0000313" key="11">
    <source>
        <dbReference type="Proteomes" id="UP001519344"/>
    </source>
</evidence>
<dbReference type="Pfam" id="PF03734">
    <property type="entry name" value="YkuD"/>
    <property type="match status" value="1"/>
</dbReference>
<dbReference type="InterPro" id="IPR005490">
    <property type="entry name" value="LD_TPept_cat_dom"/>
</dbReference>
<dbReference type="PROSITE" id="PS52029">
    <property type="entry name" value="LD_TPASE"/>
    <property type="match status" value="1"/>
</dbReference>
<dbReference type="Proteomes" id="UP001519344">
    <property type="component" value="Unassembled WGS sequence"/>
</dbReference>
<sequence>MIRRTQRFRNHLDDNLIHLRKNLFISPADPLYYEKVIRYLDATSPEAHYKIGQKFQRKGNYKRAIFHYKEVLRTYPSPFYSAANRAIRHIEEEQAAHALNMQNAFPEETKRMLPQFMKTLLIVLLVLNLLLVVLFAGNQPLYKTISSMKVWGVGSDVTYETVDAPFIMYIAPETSSEAIELALHKQALELAKEMPKTNILIYGVLSQDNGSIGKTMLLRDEELTKSAIVVAQYHPETDDRVRIRFLNAEFEKHQPLSAFGANLVRTALEAYIKDNGSPPDRLEALLQDYPNNYLSFIPLEAATGSNGVSAAFTGKGGWVYTPGAADLAQMFYANSEAVANMTYEPVHIEINKDEHQLKLVSGQYILWDKEIGLGANDRTPQGHFQVIDRVQNPQGSHAQSYGEAGLGLGGIALHGTYDESSIGSDKSLGCVRLTNGDVQQLFPFVPKGAEVQIQATAQAANNQEQVKDADRLIPSARPALDESPEGVVFHWLG</sequence>
<evidence type="ECO:0000256" key="3">
    <source>
        <dbReference type="ARBA" id="ARBA00022960"/>
    </source>
</evidence>
<dbReference type="EMBL" id="JAGGKV010000002">
    <property type="protein sequence ID" value="MBP1961671.1"/>
    <property type="molecule type" value="Genomic_DNA"/>
</dbReference>
<keyword evidence="2" id="KW-0808">Transferase</keyword>
<comment type="caution">
    <text evidence="10">The sequence shown here is derived from an EMBL/GenBank/DDBJ whole genome shotgun (WGS) entry which is preliminary data.</text>
</comment>
<feature type="domain" description="L,D-TPase catalytic" evidence="9">
    <location>
        <begin position="346"/>
        <end position="454"/>
    </location>
</feature>
<evidence type="ECO:0000256" key="7">
    <source>
        <dbReference type="PROSITE-ProRule" id="PRU01373"/>
    </source>
</evidence>
<organism evidence="10 11">
    <name type="scientific">Paenibacillus aceris</name>
    <dbReference type="NCBI Taxonomy" id="869555"/>
    <lineage>
        <taxon>Bacteria</taxon>
        <taxon>Bacillati</taxon>
        <taxon>Bacillota</taxon>
        <taxon>Bacilli</taxon>
        <taxon>Bacillales</taxon>
        <taxon>Paenibacillaceae</taxon>
        <taxon>Paenibacillus</taxon>
    </lineage>
</organism>
<dbReference type="RefSeq" id="WP_167054297.1">
    <property type="nucleotide sequence ID" value="NZ_JAAOZR010000006.1"/>
</dbReference>
<comment type="pathway">
    <text evidence="1 7">Cell wall biogenesis; peptidoglycan biosynthesis.</text>
</comment>
<proteinExistence type="predicted"/>
<name>A0ABS4HTV1_9BACL</name>
<dbReference type="SUPFAM" id="SSF48452">
    <property type="entry name" value="TPR-like"/>
    <property type="match status" value="1"/>
</dbReference>
<dbReference type="InterPro" id="IPR011990">
    <property type="entry name" value="TPR-like_helical_dom_sf"/>
</dbReference>
<keyword evidence="5 7" id="KW-0961">Cell wall biogenesis/degradation</keyword>
<dbReference type="SMART" id="SM00028">
    <property type="entry name" value="TPR"/>
    <property type="match status" value="1"/>
</dbReference>
<evidence type="ECO:0000313" key="10">
    <source>
        <dbReference type="EMBL" id="MBP1961671.1"/>
    </source>
</evidence>
<dbReference type="InterPro" id="IPR019734">
    <property type="entry name" value="TPR_rpt"/>
</dbReference>
<evidence type="ECO:0000256" key="2">
    <source>
        <dbReference type="ARBA" id="ARBA00022679"/>
    </source>
</evidence>
<dbReference type="Gene3D" id="1.25.40.10">
    <property type="entry name" value="Tetratricopeptide repeat domain"/>
    <property type="match status" value="1"/>
</dbReference>
<evidence type="ECO:0000259" key="9">
    <source>
        <dbReference type="PROSITE" id="PS52029"/>
    </source>
</evidence>
<keyword evidence="8" id="KW-0812">Transmembrane</keyword>
<evidence type="ECO:0000256" key="6">
    <source>
        <dbReference type="PROSITE-ProRule" id="PRU00339"/>
    </source>
</evidence>
<keyword evidence="6" id="KW-0802">TPR repeat</keyword>
<feature type="transmembrane region" description="Helical" evidence="8">
    <location>
        <begin position="119"/>
        <end position="137"/>
    </location>
</feature>
<dbReference type="InterPro" id="IPR038063">
    <property type="entry name" value="Transpep_catalytic_dom"/>
</dbReference>
<feature type="active site" description="Nucleophile" evidence="7">
    <location>
        <position position="430"/>
    </location>
</feature>
<keyword evidence="11" id="KW-1185">Reference proteome</keyword>
<feature type="repeat" description="TPR" evidence="6">
    <location>
        <begin position="45"/>
        <end position="78"/>
    </location>
</feature>
<feature type="active site" description="Proton donor/acceptor" evidence="7">
    <location>
        <position position="414"/>
    </location>
</feature>
<reference evidence="10 11" key="1">
    <citation type="submission" date="2021-03" db="EMBL/GenBank/DDBJ databases">
        <title>Genomic Encyclopedia of Type Strains, Phase IV (KMG-IV): sequencing the most valuable type-strain genomes for metagenomic binning, comparative biology and taxonomic classification.</title>
        <authorList>
            <person name="Goeker M."/>
        </authorList>
    </citation>
    <scope>NUCLEOTIDE SEQUENCE [LARGE SCALE GENOMIC DNA]</scope>
    <source>
        <strain evidence="10 11">DSM 24950</strain>
    </source>
</reference>
<keyword evidence="8" id="KW-0472">Membrane</keyword>
<keyword evidence="8" id="KW-1133">Transmembrane helix</keyword>
<keyword evidence="3 7" id="KW-0133">Cell shape</keyword>
<dbReference type="SUPFAM" id="SSF141523">
    <property type="entry name" value="L,D-transpeptidase catalytic domain-like"/>
    <property type="match status" value="1"/>
</dbReference>
<keyword evidence="4 7" id="KW-0573">Peptidoglycan synthesis</keyword>
<dbReference type="PANTHER" id="PTHR30582">
    <property type="entry name" value="L,D-TRANSPEPTIDASE"/>
    <property type="match status" value="1"/>
</dbReference>
<protein>
    <submittedName>
        <fullName evidence="10">Tetratricopeptide (TPR) repeat protein</fullName>
    </submittedName>
</protein>